<reference evidence="11 12" key="1">
    <citation type="journal article" date="2014" name="Int. J. Syst. Evol. Microbiol.">
        <title>Complete genome sequence of Corynebacterium casei LMG S-19264T (=DSM 44701T), isolated from a smear-ripened cheese.</title>
        <authorList>
            <consortium name="US DOE Joint Genome Institute (JGI-PGF)"/>
            <person name="Walter F."/>
            <person name="Albersmeier A."/>
            <person name="Kalinowski J."/>
            <person name="Ruckert C."/>
        </authorList>
    </citation>
    <scope>NUCLEOTIDE SEQUENCE [LARGE SCALE GENOMIC DNA]</scope>
    <source>
        <strain evidence="11 12">CGMCC 1.16330</strain>
    </source>
</reference>
<dbReference type="GO" id="GO:0009117">
    <property type="term" value="P:nucleotide metabolic process"/>
    <property type="evidence" value="ECO:0007669"/>
    <property type="project" value="UniProtKB-KW"/>
</dbReference>
<keyword evidence="4 10" id="KW-0547">Nucleotide-binding</keyword>
<protein>
    <recommendedName>
        <fullName evidence="10">dITP/XTP pyrophosphatase</fullName>
        <ecNumber evidence="10">3.6.1.66</ecNumber>
    </recommendedName>
    <alternativeName>
        <fullName evidence="10">Non-canonical purine NTP pyrophosphatase</fullName>
    </alternativeName>
    <alternativeName>
        <fullName evidence="10">Non-standard purine NTP pyrophosphatase</fullName>
    </alternativeName>
    <alternativeName>
        <fullName evidence="10">Nucleoside-triphosphate diphosphatase</fullName>
    </alternativeName>
    <alternativeName>
        <fullName evidence="10">Nucleoside-triphosphate pyrophosphatase</fullName>
        <shortName evidence="10">NTPase</shortName>
    </alternativeName>
</protein>
<evidence type="ECO:0000313" key="11">
    <source>
        <dbReference type="EMBL" id="GGG47025.1"/>
    </source>
</evidence>
<dbReference type="InterPro" id="IPR002637">
    <property type="entry name" value="RdgB/HAM1"/>
</dbReference>
<dbReference type="Pfam" id="PF01725">
    <property type="entry name" value="Ham1p_like"/>
    <property type="match status" value="1"/>
</dbReference>
<comment type="subunit">
    <text evidence="2 10">Homodimer.</text>
</comment>
<organism evidence="11 12">
    <name type="scientific">Caldovatus sediminis</name>
    <dbReference type="NCBI Taxonomy" id="2041189"/>
    <lineage>
        <taxon>Bacteria</taxon>
        <taxon>Pseudomonadati</taxon>
        <taxon>Pseudomonadota</taxon>
        <taxon>Alphaproteobacteria</taxon>
        <taxon>Acetobacterales</taxon>
        <taxon>Roseomonadaceae</taxon>
        <taxon>Caldovatus</taxon>
    </lineage>
</organism>
<comment type="catalytic activity">
    <reaction evidence="10">
        <text>ITP + H2O = IMP + diphosphate + H(+)</text>
        <dbReference type="Rhea" id="RHEA:29399"/>
        <dbReference type="ChEBI" id="CHEBI:15377"/>
        <dbReference type="ChEBI" id="CHEBI:15378"/>
        <dbReference type="ChEBI" id="CHEBI:33019"/>
        <dbReference type="ChEBI" id="CHEBI:58053"/>
        <dbReference type="ChEBI" id="CHEBI:61402"/>
        <dbReference type="EC" id="3.6.1.66"/>
    </reaction>
</comment>
<dbReference type="FunFam" id="3.90.950.10:FF:000001">
    <property type="entry name" value="dITP/XTP pyrophosphatase"/>
    <property type="match status" value="1"/>
</dbReference>
<gene>
    <name evidence="11" type="ORF">GCM10010964_37970</name>
</gene>
<dbReference type="HAMAP" id="MF_01405">
    <property type="entry name" value="Non_canon_purine_NTPase"/>
    <property type="match status" value="1"/>
</dbReference>
<evidence type="ECO:0000256" key="1">
    <source>
        <dbReference type="ARBA" id="ARBA00008023"/>
    </source>
</evidence>
<dbReference type="Gene3D" id="3.90.950.10">
    <property type="match status" value="1"/>
</dbReference>
<dbReference type="GO" id="GO:0000166">
    <property type="term" value="F:nucleotide binding"/>
    <property type="evidence" value="ECO:0007669"/>
    <property type="project" value="UniProtKB-KW"/>
</dbReference>
<proteinExistence type="inferred from homology"/>
<evidence type="ECO:0000256" key="6">
    <source>
        <dbReference type="ARBA" id="ARBA00022842"/>
    </source>
</evidence>
<dbReference type="GO" id="GO:0046872">
    <property type="term" value="F:metal ion binding"/>
    <property type="evidence" value="ECO:0007669"/>
    <property type="project" value="UniProtKB-KW"/>
</dbReference>
<dbReference type="EMBL" id="BMKS01000015">
    <property type="protein sequence ID" value="GGG47025.1"/>
    <property type="molecule type" value="Genomic_DNA"/>
</dbReference>
<dbReference type="AlphaFoldDB" id="A0A8J3EDY4"/>
<name>A0A8J3EDY4_9PROT</name>
<dbReference type="GO" id="GO:0005829">
    <property type="term" value="C:cytosol"/>
    <property type="evidence" value="ECO:0007669"/>
    <property type="project" value="TreeGrafter"/>
</dbReference>
<keyword evidence="7 10" id="KW-0546">Nucleotide metabolism</keyword>
<dbReference type="GO" id="GO:0017111">
    <property type="term" value="F:ribonucleoside triphosphate phosphatase activity"/>
    <property type="evidence" value="ECO:0007669"/>
    <property type="project" value="InterPro"/>
</dbReference>
<evidence type="ECO:0000256" key="10">
    <source>
        <dbReference type="HAMAP-Rule" id="MF_01405"/>
    </source>
</evidence>
<dbReference type="InterPro" id="IPR020922">
    <property type="entry name" value="dITP/XTP_pyrophosphatase"/>
</dbReference>
<comment type="cofactor">
    <cofactor evidence="10">
        <name>Mg(2+)</name>
        <dbReference type="ChEBI" id="CHEBI:18420"/>
    </cofactor>
    <text evidence="10">Binds 1 Mg(2+) ion per subunit.</text>
</comment>
<dbReference type="EC" id="3.6.1.66" evidence="10"/>
<feature type="binding site" evidence="10">
    <location>
        <begin position="165"/>
        <end position="168"/>
    </location>
    <ligand>
        <name>substrate</name>
    </ligand>
</feature>
<dbReference type="GO" id="GO:0009146">
    <property type="term" value="P:purine nucleoside triphosphate catabolic process"/>
    <property type="evidence" value="ECO:0007669"/>
    <property type="project" value="UniProtKB-UniRule"/>
</dbReference>
<keyword evidence="5 10" id="KW-0378">Hydrolase</keyword>
<comment type="caution">
    <text evidence="11">The sequence shown here is derived from an EMBL/GenBank/DDBJ whole genome shotgun (WGS) entry which is preliminary data.</text>
</comment>
<dbReference type="RefSeq" id="WP_188903101.1">
    <property type="nucleotide sequence ID" value="NZ_BMKS01000015.1"/>
</dbReference>
<dbReference type="Proteomes" id="UP000597507">
    <property type="component" value="Unassembled WGS sequence"/>
</dbReference>
<dbReference type="InterPro" id="IPR029001">
    <property type="entry name" value="ITPase-like_fam"/>
</dbReference>
<feature type="binding site" evidence="10">
    <location>
        <begin position="18"/>
        <end position="23"/>
    </location>
    <ligand>
        <name>substrate</name>
    </ligand>
</feature>
<dbReference type="GO" id="GO:0036220">
    <property type="term" value="F:ITP diphosphatase activity"/>
    <property type="evidence" value="ECO:0007669"/>
    <property type="project" value="UniProtKB-UniRule"/>
</dbReference>
<feature type="binding site" evidence="10">
    <location>
        <position position="79"/>
    </location>
    <ligand>
        <name>Mg(2+)</name>
        <dbReference type="ChEBI" id="CHEBI:18420"/>
    </ligand>
</feature>
<evidence type="ECO:0000256" key="3">
    <source>
        <dbReference type="ARBA" id="ARBA00022723"/>
    </source>
</evidence>
<comment type="similarity">
    <text evidence="1 10">Belongs to the HAM1 NTPase family.</text>
</comment>
<dbReference type="PANTHER" id="PTHR11067:SF9">
    <property type="entry name" value="INOSINE TRIPHOSPHATE PYROPHOSPHATASE"/>
    <property type="match status" value="1"/>
</dbReference>
<evidence type="ECO:0000256" key="8">
    <source>
        <dbReference type="ARBA" id="ARBA00051875"/>
    </source>
</evidence>
<dbReference type="SUPFAM" id="SSF52972">
    <property type="entry name" value="ITPase-like"/>
    <property type="match status" value="1"/>
</dbReference>
<sequence>MAAAPRRLARGERIVVATHNAGKLREVAALLAPCGIEAVGAAELGLPEPAETEDSFLGNARIKALAAARASGLPALADDSGFSVAALGGAPGVRTADWAVQPDGRRDYAKAMARVAERAAATGSPDRRAWFTCALVLAWPDGHAEGFEGRVEGHWVWPPRGTRGFGYDPMFVPDGHAETFGEMDPEAKHAISHRARAFARLAAACLPAPDWGARDGAAAPRR</sequence>
<keyword evidence="3 10" id="KW-0479">Metal-binding</keyword>
<comment type="catalytic activity">
    <reaction evidence="8 10">
        <text>dITP + H2O = dIMP + diphosphate + H(+)</text>
        <dbReference type="Rhea" id="RHEA:28342"/>
        <dbReference type="ChEBI" id="CHEBI:15377"/>
        <dbReference type="ChEBI" id="CHEBI:15378"/>
        <dbReference type="ChEBI" id="CHEBI:33019"/>
        <dbReference type="ChEBI" id="CHEBI:61194"/>
        <dbReference type="ChEBI" id="CHEBI:61382"/>
        <dbReference type="EC" id="3.6.1.66"/>
    </reaction>
</comment>
<accession>A0A8J3EDY4</accession>
<feature type="binding site" evidence="10">
    <location>
        <begin position="193"/>
        <end position="194"/>
    </location>
    <ligand>
        <name>substrate</name>
    </ligand>
</feature>
<feature type="binding site" evidence="10">
    <location>
        <position position="80"/>
    </location>
    <ligand>
        <name>substrate</name>
    </ligand>
</feature>
<evidence type="ECO:0000256" key="5">
    <source>
        <dbReference type="ARBA" id="ARBA00022801"/>
    </source>
</evidence>
<evidence type="ECO:0000256" key="7">
    <source>
        <dbReference type="ARBA" id="ARBA00023080"/>
    </source>
</evidence>
<evidence type="ECO:0000313" key="12">
    <source>
        <dbReference type="Proteomes" id="UP000597507"/>
    </source>
</evidence>
<comment type="catalytic activity">
    <reaction evidence="9 10">
        <text>XTP + H2O = XMP + diphosphate + H(+)</text>
        <dbReference type="Rhea" id="RHEA:28610"/>
        <dbReference type="ChEBI" id="CHEBI:15377"/>
        <dbReference type="ChEBI" id="CHEBI:15378"/>
        <dbReference type="ChEBI" id="CHEBI:33019"/>
        <dbReference type="ChEBI" id="CHEBI:57464"/>
        <dbReference type="ChEBI" id="CHEBI:61314"/>
        <dbReference type="EC" id="3.6.1.66"/>
    </reaction>
</comment>
<comment type="caution">
    <text evidence="10">Lacks conserved residue(s) required for the propagation of feature annotation.</text>
</comment>
<feature type="binding site" evidence="10">
    <location>
        <position position="188"/>
    </location>
    <ligand>
        <name>substrate</name>
    </ligand>
</feature>
<dbReference type="PANTHER" id="PTHR11067">
    <property type="entry name" value="INOSINE TRIPHOSPHATE PYROPHOSPHATASE/HAM1 PROTEIN"/>
    <property type="match status" value="1"/>
</dbReference>
<keyword evidence="12" id="KW-1185">Reference proteome</keyword>
<dbReference type="GO" id="GO:0036222">
    <property type="term" value="F:XTP diphosphatase activity"/>
    <property type="evidence" value="ECO:0007669"/>
    <property type="project" value="UniProtKB-UniRule"/>
</dbReference>
<keyword evidence="6 10" id="KW-0460">Magnesium</keyword>
<evidence type="ECO:0000256" key="2">
    <source>
        <dbReference type="ARBA" id="ARBA00011738"/>
    </source>
</evidence>
<comment type="function">
    <text evidence="10">Pyrophosphatase that catalyzes the hydrolysis of nucleoside triphosphates to their monophosphate derivatives, with a high preference for the non-canonical purine nucleotides XTP (xanthosine triphosphate), dITP (deoxyinosine triphosphate) and ITP. Seems to function as a house-cleaning enzyme that removes non-canonical purine nucleotides from the nucleotide pool, thus preventing their incorporation into DNA/RNA and avoiding chromosomal lesions.</text>
</comment>
<evidence type="ECO:0000256" key="9">
    <source>
        <dbReference type="ARBA" id="ARBA00052017"/>
    </source>
</evidence>
<dbReference type="GO" id="GO:0035870">
    <property type="term" value="F:dITP diphosphatase activity"/>
    <property type="evidence" value="ECO:0007669"/>
    <property type="project" value="UniProtKB-UniRule"/>
</dbReference>
<dbReference type="CDD" id="cd00515">
    <property type="entry name" value="HAM1"/>
    <property type="match status" value="1"/>
</dbReference>
<evidence type="ECO:0000256" key="4">
    <source>
        <dbReference type="ARBA" id="ARBA00022741"/>
    </source>
</evidence>
<feature type="active site" description="Proton acceptor" evidence="10">
    <location>
        <position position="79"/>
    </location>
</feature>